<evidence type="ECO:0000313" key="4">
    <source>
        <dbReference type="RefSeq" id="XP_065661676.1"/>
    </source>
</evidence>
<accession>A0ABM4CIV2</accession>
<feature type="coiled-coil region" evidence="1">
    <location>
        <begin position="173"/>
        <end position="214"/>
    </location>
</feature>
<reference evidence="4" key="1">
    <citation type="submission" date="2025-08" db="UniProtKB">
        <authorList>
            <consortium name="RefSeq"/>
        </authorList>
    </citation>
    <scope>IDENTIFICATION</scope>
</reference>
<dbReference type="RefSeq" id="XP_065661676.1">
    <property type="nucleotide sequence ID" value="XM_065805604.1"/>
</dbReference>
<feature type="compositionally biased region" description="Polar residues" evidence="2">
    <location>
        <begin position="523"/>
        <end position="553"/>
    </location>
</feature>
<sequence>MGCGSSSDSKVVTNKPISYGPPPPYQSPPPNLTHVETQQPQHLSVKDEKPQNSQNEALPDEVSEFESSQNKSSQNENGDKRELKVVDVNPGINVQHEINLFVEYQEKINELEYKNVEEMFLVHTMEYETVKVALEKKRAEYDLLYSQMLEKRNNNDIVNDKFSTTDFVDGSTLQQEELQYLEIKNKVDICKNQLDCLLKQEQELQAVLETEKQESNNLIDLKEKQDLLLESMFNGEYGSELEGWLELHVEQYFIYKQHLSFVYSKWRYARQLFYNACWQISYAYRRWMQIETIPQNCPQAKYYLATDTRNHLIAADQNCRKAAEFISMNSMPYWSFKDFKNIVISINTIYNDVMIKENFSRALLWFKYYHYRLAVQLQWTDNVINTKLTADYHQAVQVYKQKYQELRMERIRCMQEIAHKWSLNIDFKFIEKCNSDENHQENVSVQISAPITMPSNQESSLAVPDIDIIEEDLSDFNSIMNDNIAEYIKDEDKNKFENIENRVKENITNENISNENTANDNAGNENTANENLVNENATDENVANENTSNENVANENTEEKSSTNEYTAHDNLEVEKNDIVPSQIKTEEDMTNLEVEKIPDNHINDKNEDSFNNAEIFDAKAPTPPALKYIPLSELAPVPSDIELFGNIQDLQEKHKHEVEEFEKAQANNKAKQLDDFQRKLKRRKTQRRMLVQQNKEVNDLLSGV</sequence>
<feature type="region of interest" description="Disordered" evidence="2">
    <location>
        <begin position="507"/>
        <end position="567"/>
    </location>
</feature>
<feature type="compositionally biased region" description="Low complexity" evidence="2">
    <location>
        <begin position="508"/>
        <end position="522"/>
    </location>
</feature>
<evidence type="ECO:0000256" key="2">
    <source>
        <dbReference type="SAM" id="MobiDB-lite"/>
    </source>
</evidence>
<dbReference type="GeneID" id="101240898"/>
<evidence type="ECO:0000313" key="3">
    <source>
        <dbReference type="Proteomes" id="UP001652625"/>
    </source>
</evidence>
<name>A0ABM4CIV2_HYDVU</name>
<feature type="compositionally biased region" description="Low complexity" evidence="2">
    <location>
        <begin position="65"/>
        <end position="76"/>
    </location>
</feature>
<keyword evidence="3" id="KW-1185">Reference proteome</keyword>
<feature type="region of interest" description="Disordered" evidence="2">
    <location>
        <begin position="1"/>
        <end position="83"/>
    </location>
</feature>
<dbReference type="Proteomes" id="UP001652625">
    <property type="component" value="Chromosome 09"/>
</dbReference>
<dbReference type="PANTHER" id="PTHR21974">
    <property type="entry name" value="RE15880P"/>
    <property type="match status" value="1"/>
</dbReference>
<gene>
    <name evidence="4" type="primary">LOC101240898</name>
</gene>
<organism evidence="3 4">
    <name type="scientific">Hydra vulgaris</name>
    <name type="common">Hydra</name>
    <name type="synonym">Hydra attenuata</name>
    <dbReference type="NCBI Taxonomy" id="6087"/>
    <lineage>
        <taxon>Eukaryota</taxon>
        <taxon>Metazoa</taxon>
        <taxon>Cnidaria</taxon>
        <taxon>Hydrozoa</taxon>
        <taxon>Hydroidolina</taxon>
        <taxon>Anthoathecata</taxon>
        <taxon>Aplanulata</taxon>
        <taxon>Hydridae</taxon>
        <taxon>Hydra</taxon>
    </lineage>
</organism>
<keyword evidence="1" id="KW-0175">Coiled coil</keyword>
<dbReference type="PANTHER" id="PTHR21974:SF2">
    <property type="entry name" value="RE15880P"/>
    <property type="match status" value="1"/>
</dbReference>
<feature type="compositionally biased region" description="Polar residues" evidence="2">
    <location>
        <begin position="1"/>
        <end position="12"/>
    </location>
</feature>
<feature type="compositionally biased region" description="Basic and acidic residues" evidence="2">
    <location>
        <begin position="557"/>
        <end position="567"/>
    </location>
</feature>
<proteinExistence type="predicted"/>
<protein>
    <submittedName>
        <fullName evidence="4">Uncharacterized protein LOC101240898 isoform X3</fullName>
    </submittedName>
</protein>
<evidence type="ECO:0000256" key="1">
    <source>
        <dbReference type="SAM" id="Coils"/>
    </source>
</evidence>
<feature type="compositionally biased region" description="Pro residues" evidence="2">
    <location>
        <begin position="19"/>
        <end position="31"/>
    </location>
</feature>